<reference evidence="1" key="1">
    <citation type="journal article" date="2014" name="Front. Microbiol.">
        <title>High frequency of phylogenetically diverse reductive dehalogenase-homologous genes in deep subseafloor sedimentary metagenomes.</title>
        <authorList>
            <person name="Kawai M."/>
            <person name="Futagami T."/>
            <person name="Toyoda A."/>
            <person name="Takaki Y."/>
            <person name="Nishi S."/>
            <person name="Hori S."/>
            <person name="Arai W."/>
            <person name="Tsubouchi T."/>
            <person name="Morono Y."/>
            <person name="Uchiyama I."/>
            <person name="Ito T."/>
            <person name="Fujiyama A."/>
            <person name="Inagaki F."/>
            <person name="Takami H."/>
        </authorList>
    </citation>
    <scope>NUCLEOTIDE SEQUENCE</scope>
    <source>
        <strain evidence="1">Expedition CK06-06</strain>
    </source>
</reference>
<organism evidence="1">
    <name type="scientific">marine sediment metagenome</name>
    <dbReference type="NCBI Taxonomy" id="412755"/>
    <lineage>
        <taxon>unclassified sequences</taxon>
        <taxon>metagenomes</taxon>
        <taxon>ecological metagenomes</taxon>
    </lineage>
</organism>
<protein>
    <submittedName>
        <fullName evidence="1">Uncharacterized protein</fullName>
    </submittedName>
</protein>
<feature type="non-terminal residue" evidence="1">
    <location>
        <position position="1"/>
    </location>
</feature>
<feature type="non-terminal residue" evidence="1">
    <location>
        <position position="306"/>
    </location>
</feature>
<name>X1HLP9_9ZZZZ</name>
<dbReference type="AlphaFoldDB" id="X1HLP9"/>
<evidence type="ECO:0000313" key="1">
    <source>
        <dbReference type="EMBL" id="GAH46238.1"/>
    </source>
</evidence>
<accession>X1HLP9</accession>
<comment type="caution">
    <text evidence="1">The sequence shown here is derived from an EMBL/GenBank/DDBJ whole genome shotgun (WGS) entry which is preliminary data.</text>
</comment>
<gene>
    <name evidence="1" type="ORF">S03H2_19613</name>
</gene>
<dbReference type="EMBL" id="BARU01010258">
    <property type="protein sequence ID" value="GAH46238.1"/>
    <property type="molecule type" value="Genomic_DNA"/>
</dbReference>
<proteinExistence type="predicted"/>
<sequence>QKVVFTKDFEATSIAFEMESGSSVEGKAICSDGLAASGWEIYAKPVWWNSVYCAYSYPIDANGFFVMEHVLPGDYQVGINIPRGDGSSGLWSTKMELLPEDGFITLNIPKPSPHIRVSISGTLEFLGGEMDRGIWITARDDSGNYGTTYIRKGQKDFTIDNLVPGLYKIDFNLSGTTKIFRNIKAPSEELVFEIPMKKKVSLRGKILDKESGEPIIKFKARVSGQNYWQEIKDSDGIFEIQTNGENCQRVQIKADGFALKTSQEICPDANELAIIELGIGGAIDGIVLDEKREPIQGAKISYRYRR</sequence>